<sequence>MIKLVFTAGRETISIEINKKVITYKDRRFTEGFLFMPLDHELKKKLLMPRINRIPKEIVDLINDANSGKNLKEYEEAQDDEALAIIVKKDAVLKGCVFQKRIDL</sequence>
<dbReference type="AlphaFoldDB" id="A0A0F9CFT6"/>
<name>A0A0F9CFT6_9ZZZZ</name>
<comment type="caution">
    <text evidence="1">The sequence shown here is derived from an EMBL/GenBank/DDBJ whole genome shotgun (WGS) entry which is preliminary data.</text>
</comment>
<dbReference type="EMBL" id="LAZR01046875">
    <property type="protein sequence ID" value="KKK95526.1"/>
    <property type="molecule type" value="Genomic_DNA"/>
</dbReference>
<evidence type="ECO:0000313" key="1">
    <source>
        <dbReference type="EMBL" id="KKK95526.1"/>
    </source>
</evidence>
<accession>A0A0F9CFT6</accession>
<proteinExistence type="predicted"/>
<reference evidence="1" key="1">
    <citation type="journal article" date="2015" name="Nature">
        <title>Complex archaea that bridge the gap between prokaryotes and eukaryotes.</title>
        <authorList>
            <person name="Spang A."/>
            <person name="Saw J.H."/>
            <person name="Jorgensen S.L."/>
            <person name="Zaremba-Niedzwiedzka K."/>
            <person name="Martijn J."/>
            <person name="Lind A.E."/>
            <person name="van Eijk R."/>
            <person name="Schleper C."/>
            <person name="Guy L."/>
            <person name="Ettema T.J."/>
        </authorList>
    </citation>
    <scope>NUCLEOTIDE SEQUENCE</scope>
</reference>
<protein>
    <submittedName>
        <fullName evidence="1">Uncharacterized protein</fullName>
    </submittedName>
</protein>
<organism evidence="1">
    <name type="scientific">marine sediment metagenome</name>
    <dbReference type="NCBI Taxonomy" id="412755"/>
    <lineage>
        <taxon>unclassified sequences</taxon>
        <taxon>metagenomes</taxon>
        <taxon>ecological metagenomes</taxon>
    </lineage>
</organism>
<gene>
    <name evidence="1" type="ORF">LCGC14_2671910</name>
</gene>